<accession>A0ABX8ECB9</accession>
<feature type="region of interest" description="Disordered" evidence="1">
    <location>
        <begin position="120"/>
        <end position="248"/>
    </location>
</feature>
<feature type="compositionally biased region" description="Low complexity" evidence="1">
    <location>
        <begin position="351"/>
        <end position="361"/>
    </location>
</feature>
<dbReference type="EMBL" id="CP075371">
    <property type="protein sequence ID" value="QVT78000.1"/>
    <property type="molecule type" value="Genomic_DNA"/>
</dbReference>
<protein>
    <submittedName>
        <fullName evidence="2">DNA polymerase III subunit gamma/tau</fullName>
        <ecNumber evidence="2">2.7.7.7</ecNumber>
    </submittedName>
</protein>
<dbReference type="GO" id="GO:0003887">
    <property type="term" value="F:DNA-directed DNA polymerase activity"/>
    <property type="evidence" value="ECO:0007669"/>
    <property type="project" value="UniProtKB-EC"/>
</dbReference>
<name>A0ABX8ECB9_9ACTN</name>
<feature type="compositionally biased region" description="Pro residues" evidence="1">
    <location>
        <begin position="191"/>
        <end position="209"/>
    </location>
</feature>
<evidence type="ECO:0000313" key="2">
    <source>
        <dbReference type="EMBL" id="QVT78000.1"/>
    </source>
</evidence>
<proteinExistence type="predicted"/>
<reference evidence="2 3" key="1">
    <citation type="submission" date="2021-05" db="EMBL/GenBank/DDBJ databases">
        <title>Complete genome of Nocardioides aquaticus KCTC 9944T isolated from meromictic and hypersaline Ekho Lake, Antarctica.</title>
        <authorList>
            <person name="Hwang K."/>
            <person name="Kim K.M."/>
            <person name="Choe H."/>
        </authorList>
    </citation>
    <scope>NUCLEOTIDE SEQUENCE [LARGE SCALE GENOMIC DNA]</scope>
    <source>
        <strain evidence="2 3">KCTC 9944</strain>
    </source>
</reference>
<keyword evidence="2" id="KW-0548">Nucleotidyltransferase</keyword>
<gene>
    <name evidence="2" type="primary">dnaX_2</name>
    <name evidence="2" type="ORF">ENKNEFLB_00371</name>
</gene>
<keyword evidence="3" id="KW-1185">Reference proteome</keyword>
<dbReference type="Proteomes" id="UP000679307">
    <property type="component" value="Chromosome"/>
</dbReference>
<organism evidence="2 3">
    <name type="scientific">Nocardioides aquaticus</name>
    <dbReference type="NCBI Taxonomy" id="160826"/>
    <lineage>
        <taxon>Bacteria</taxon>
        <taxon>Bacillati</taxon>
        <taxon>Actinomycetota</taxon>
        <taxon>Actinomycetes</taxon>
        <taxon>Propionibacteriales</taxon>
        <taxon>Nocardioidaceae</taxon>
        <taxon>Nocardioides</taxon>
    </lineage>
</organism>
<feature type="region of interest" description="Disordered" evidence="1">
    <location>
        <begin position="340"/>
        <end position="462"/>
    </location>
</feature>
<keyword evidence="2" id="KW-0808">Transferase</keyword>
<dbReference type="EC" id="2.7.7.7" evidence="2"/>
<feature type="compositionally biased region" description="Pro residues" evidence="1">
    <location>
        <begin position="227"/>
        <end position="243"/>
    </location>
</feature>
<evidence type="ECO:0000313" key="3">
    <source>
        <dbReference type="Proteomes" id="UP000679307"/>
    </source>
</evidence>
<feature type="compositionally biased region" description="Pro residues" evidence="1">
    <location>
        <begin position="158"/>
        <end position="182"/>
    </location>
</feature>
<feature type="compositionally biased region" description="Basic and acidic residues" evidence="1">
    <location>
        <begin position="432"/>
        <end position="451"/>
    </location>
</feature>
<evidence type="ECO:0000256" key="1">
    <source>
        <dbReference type="SAM" id="MobiDB-lite"/>
    </source>
</evidence>
<feature type="compositionally biased region" description="Pro residues" evidence="1">
    <location>
        <begin position="362"/>
        <end position="418"/>
    </location>
</feature>
<sequence>MIVAAVPDAPATGLIDVSEDQGERLVAQTARFGTADLTRAADLVATGLTEMRGATAPRLLLELICARVLLPGADHTTQGVLARLDRLERRNAISGTPSAAAPTGAVAPRVTADPALRLPAQDRPAPARGHDQGSAAEPAATVVPPPVPPARVEQSPAPARPPAPSAPEPSTPEPSAPEPSTPEPSASPAAVEPPAPVETPAPVEPPATQEPPVVRAVPRLVSDEPSAPAPAAPEPSAPAPAAGPAPTDGPVLSLIDVRRLWPDVVEATKHRRRVTWMHLSQNCQVVEVAGRSVTLGFTNAGARSSFDAGGSAEIVRQAVIDVIGVDWKVETIIDAGADASATAPPAPSAEPLPAAEPARPAAAPPAAAPPAAAPPAAAPPVDDAPPPWAVEPPADLEPPDSPRPAPAPEPPTDGPPDPADAADEPPWARSTPQEHRERTPADLRAADADAHPDDDDAEVDAVGGADLLARELGARMIEEIRHQ</sequence>